<organism evidence="10 13">
    <name type="scientific">Solanum stoloniferum</name>
    <dbReference type="NCBI Taxonomy" id="62892"/>
    <lineage>
        <taxon>Eukaryota</taxon>
        <taxon>Viridiplantae</taxon>
        <taxon>Streptophyta</taxon>
        <taxon>Embryophyta</taxon>
        <taxon>Tracheophyta</taxon>
        <taxon>Spermatophyta</taxon>
        <taxon>Magnoliopsida</taxon>
        <taxon>eudicotyledons</taxon>
        <taxon>Gunneridae</taxon>
        <taxon>Pentapetalae</taxon>
        <taxon>asterids</taxon>
        <taxon>lamiids</taxon>
        <taxon>Solanales</taxon>
        <taxon>Solanaceae</taxon>
        <taxon>Solanoideae</taxon>
        <taxon>Solaneae</taxon>
        <taxon>Solanum</taxon>
    </lineage>
</organism>
<dbReference type="SMART" id="SM00343">
    <property type="entry name" value="ZnF_C2HC"/>
    <property type="match status" value="1"/>
</dbReference>
<dbReference type="InterPro" id="IPR001878">
    <property type="entry name" value="Znf_CCHC"/>
</dbReference>
<keyword evidence="5" id="KW-0863">Zinc-finger</keyword>
<evidence type="ECO:0000256" key="5">
    <source>
        <dbReference type="PROSITE-ProRule" id="PRU00047"/>
    </source>
</evidence>
<dbReference type="EMBL" id="JBJKTR010000009">
    <property type="protein sequence ID" value="KAL3359772.1"/>
    <property type="molecule type" value="Genomic_DNA"/>
</dbReference>
<dbReference type="InterPro" id="IPR043128">
    <property type="entry name" value="Rev_trsase/Diguanyl_cyclase"/>
</dbReference>
<keyword evidence="13" id="KW-1185">Reference proteome</keyword>
<dbReference type="PANTHER" id="PTHR33064">
    <property type="entry name" value="POL PROTEIN"/>
    <property type="match status" value="1"/>
</dbReference>
<keyword evidence="4" id="KW-0238">DNA-binding</keyword>
<evidence type="ECO:0000259" key="8">
    <source>
        <dbReference type="PROSITE" id="PS50878"/>
    </source>
</evidence>
<dbReference type="InterPro" id="IPR051320">
    <property type="entry name" value="Viral_Replic_Matur_Polypro"/>
</dbReference>
<dbReference type="Pfam" id="PF00078">
    <property type="entry name" value="RVT_1"/>
    <property type="match status" value="1"/>
</dbReference>
<feature type="compositionally biased region" description="Basic residues" evidence="6">
    <location>
        <begin position="128"/>
        <end position="140"/>
    </location>
</feature>
<dbReference type="EMBL" id="JBJKTR010000009">
    <property type="protein sequence ID" value="KAL3359753.1"/>
    <property type="molecule type" value="Genomic_DNA"/>
</dbReference>
<proteinExistence type="predicted"/>
<dbReference type="Gene3D" id="3.30.70.270">
    <property type="match status" value="2"/>
</dbReference>
<dbReference type="InterPro" id="IPR018061">
    <property type="entry name" value="Retropepsins"/>
</dbReference>
<dbReference type="CDD" id="cd00303">
    <property type="entry name" value="retropepsin_like"/>
    <property type="match status" value="1"/>
</dbReference>
<evidence type="ECO:0000313" key="13">
    <source>
        <dbReference type="Proteomes" id="UP001627284"/>
    </source>
</evidence>
<dbReference type="InterPro" id="IPR000477">
    <property type="entry name" value="RT_dom"/>
</dbReference>
<dbReference type="Gene3D" id="3.10.10.10">
    <property type="entry name" value="HIV Type 1 Reverse Transcriptase, subunit A, domain 1"/>
    <property type="match status" value="1"/>
</dbReference>
<feature type="region of interest" description="Disordered" evidence="6">
    <location>
        <begin position="89"/>
        <end position="140"/>
    </location>
</feature>
<dbReference type="EMBL" id="JBJKTR010000009">
    <property type="protein sequence ID" value="KAL3359791.1"/>
    <property type="molecule type" value="Genomic_DNA"/>
</dbReference>
<dbReference type="EMBL" id="JBJKTR010000009">
    <property type="protein sequence ID" value="KAL3359792.1"/>
    <property type="molecule type" value="Genomic_DNA"/>
</dbReference>
<dbReference type="Gene3D" id="4.10.60.10">
    <property type="entry name" value="Zinc finger, CCHC-type"/>
    <property type="match status" value="1"/>
</dbReference>
<sequence>MELPENGLEFWKAKFIDGLPSLFAERVKKTLRDPQGIIPYNHYTYGKLIGACTQEGINLCNELKLSRQLKMDKLRERSQLGDFCTQFGLPDANKGTKHETPKPEHHRSHRKRRRSRRRSREDREERKAHRKSHRFTKNRSKRDLDKIKCYKCGKFGHIAPNCRLEKLKALELDEDIQEKVYSFLYTSGSESDYEESEASYYTDDDQPESSNKDQQDSNDSCKCHGDICNCEHGEFYKLQSQFEDMNLLTITADNVIELLKEVTDNTLREKIIQLAASKTSSSAHSISDDKKVKDDFVYSAPYSLSEVHNRLSSKQTMVVRDSSFDDLKGEIEHLKEEIKFLKQNHIIYDHRLTQIESANSKGKTKIDDFPVEDNTLAKPVTIDPKQNMFLGMMQVVTAHKWYVKCTILIDNSFSISNIAMIDSGADVSCIQEGLVPTKYFEKTTHMVKSASGHALDIKYKLSNTRICQNKVCIPHFFFLVKNQLYPPIILGTPFINAIYPFTNINAKGFSATYKDRDISYTFITEPVSRDINALIEMKQKQVNYLQLEIFSMNIFDTLKATKVQEKIKLISEQMAIDICADHPSAFWNRKKHIVTLPYEDDFSEEDIPTKSRPCQMNSELVEFCKKEIDSLLQKGLIKPSKSPWSCTAFYVNNAAEKERGVPRLVINYKPLNKYLKWIRYPIPNKRDLLSRLYDANIFSKFDLKSGYWQIQIFKEHSYKTAFNVPFGQYEWNVMPFGLKNAPSEFQKIMNDIFNPYLDFIIVYIDDILVYSKTLEMHIKHLDIFKKIVIQNGLVISKPKMSLFQTEVRFLGHLICQGKITPIQRSIEFASKFPDIITDRTQLQRFLGSLNYISPFYKNLSRDLAPLYDRLKKEHKKPWTDSLTNLVKTIKERVKSLPCLTLANPAWPKIVETDASNMGYGGILKQINPHDKHEYLIRFHSGKWSDAQRKYATVAHEMLTIVKCVLKFQDDLYNQKFLIKTDAQSVKYMFDKDFKHDASKLMFARWQAQLAPFDFEILYKKGSDNSLPDFLSREYLQNE</sequence>
<feature type="compositionally biased region" description="Basic residues" evidence="6">
    <location>
        <begin position="104"/>
        <end position="118"/>
    </location>
</feature>
<feature type="compositionally biased region" description="Basic and acidic residues" evidence="6">
    <location>
        <begin position="210"/>
        <end position="219"/>
    </location>
</feature>
<dbReference type="PROSITE" id="PS50158">
    <property type="entry name" value="ZF_CCHC"/>
    <property type="match status" value="1"/>
</dbReference>
<feature type="domain" description="CCHC-type" evidence="7">
    <location>
        <begin position="148"/>
        <end position="163"/>
    </location>
</feature>
<dbReference type="GO" id="GO:0008270">
    <property type="term" value="F:zinc ion binding"/>
    <property type="evidence" value="ECO:0007669"/>
    <property type="project" value="UniProtKB-KW"/>
</dbReference>
<evidence type="ECO:0000256" key="1">
    <source>
        <dbReference type="ARBA" id="ARBA00022670"/>
    </source>
</evidence>
<feature type="compositionally biased region" description="Acidic residues" evidence="6">
    <location>
        <begin position="195"/>
        <end position="207"/>
    </location>
</feature>
<feature type="domain" description="Reverse transcriptase" evidence="8">
    <location>
        <begin position="635"/>
        <end position="814"/>
    </location>
</feature>
<dbReference type="EMBL" id="JBJKTR010000009">
    <property type="protein sequence ID" value="KAL3359778.1"/>
    <property type="molecule type" value="Genomic_DNA"/>
</dbReference>
<evidence type="ECO:0000313" key="9">
    <source>
        <dbReference type="EMBL" id="KAL3359746.1"/>
    </source>
</evidence>
<protein>
    <recommendedName>
        <fullName evidence="14">Reverse transcriptase</fullName>
    </recommendedName>
</protein>
<accession>A0ABD2TTK6</accession>
<keyword evidence="2" id="KW-0064">Aspartyl protease</keyword>
<keyword evidence="5" id="KW-0479">Metal-binding</keyword>
<dbReference type="InterPro" id="IPR043502">
    <property type="entry name" value="DNA/RNA_pol_sf"/>
</dbReference>
<dbReference type="EMBL" id="JBJKTR010000009">
    <property type="protein sequence ID" value="KAL3359746.1"/>
    <property type="molecule type" value="Genomic_DNA"/>
</dbReference>
<evidence type="ECO:0008006" key="14">
    <source>
        <dbReference type="Google" id="ProtNLM"/>
    </source>
</evidence>
<keyword evidence="3" id="KW-0378">Hydrolase</keyword>
<evidence type="ECO:0000256" key="6">
    <source>
        <dbReference type="SAM" id="MobiDB-lite"/>
    </source>
</evidence>
<comment type="caution">
    <text evidence="10">The sequence shown here is derived from an EMBL/GenBank/DDBJ whole genome shotgun (WGS) entry which is preliminary data.</text>
</comment>
<evidence type="ECO:0000256" key="4">
    <source>
        <dbReference type="ARBA" id="ARBA00023125"/>
    </source>
</evidence>
<dbReference type="InterPro" id="IPR036875">
    <property type="entry name" value="Znf_CCHC_sf"/>
</dbReference>
<dbReference type="Pfam" id="PF00098">
    <property type="entry name" value="zf-CCHC"/>
    <property type="match status" value="1"/>
</dbReference>
<feature type="compositionally biased region" description="Basic and acidic residues" evidence="6">
    <location>
        <begin position="94"/>
        <end position="103"/>
    </location>
</feature>
<dbReference type="GO" id="GO:0006508">
    <property type="term" value="P:proteolysis"/>
    <property type="evidence" value="ECO:0007669"/>
    <property type="project" value="UniProtKB-KW"/>
</dbReference>
<keyword evidence="5" id="KW-0862">Zinc</keyword>
<evidence type="ECO:0000256" key="2">
    <source>
        <dbReference type="ARBA" id="ARBA00022750"/>
    </source>
</evidence>
<dbReference type="SUPFAM" id="SSF50630">
    <property type="entry name" value="Acid proteases"/>
    <property type="match status" value="1"/>
</dbReference>
<dbReference type="Pfam" id="PF00077">
    <property type="entry name" value="RVP"/>
    <property type="match status" value="1"/>
</dbReference>
<dbReference type="EMBL" id="JBJKTR010000009">
    <property type="protein sequence ID" value="KAL3359777.1"/>
    <property type="molecule type" value="Genomic_DNA"/>
</dbReference>
<keyword evidence="1" id="KW-0645">Protease</keyword>
<dbReference type="EMBL" id="JBJKTR010000009">
    <property type="protein sequence ID" value="KAL3359774.1"/>
    <property type="molecule type" value="Genomic_DNA"/>
</dbReference>
<evidence type="ECO:0000313" key="11">
    <source>
        <dbReference type="EMBL" id="KAL3359772.1"/>
    </source>
</evidence>
<dbReference type="Pfam" id="PF17919">
    <property type="entry name" value="RT_RNaseH_2"/>
    <property type="match status" value="1"/>
</dbReference>
<dbReference type="GO" id="GO:0004190">
    <property type="term" value="F:aspartic-type endopeptidase activity"/>
    <property type="evidence" value="ECO:0007669"/>
    <property type="project" value="UniProtKB-KW"/>
</dbReference>
<feature type="region of interest" description="Disordered" evidence="6">
    <location>
        <begin position="195"/>
        <end position="219"/>
    </location>
</feature>
<dbReference type="PANTHER" id="PTHR33064:SF37">
    <property type="entry name" value="RIBONUCLEASE H"/>
    <property type="match status" value="1"/>
</dbReference>
<dbReference type="EMBL" id="JBJKTR010000009">
    <property type="protein sequence ID" value="KAL3359752.1"/>
    <property type="molecule type" value="Genomic_DNA"/>
</dbReference>
<dbReference type="CDD" id="cd09274">
    <property type="entry name" value="RNase_HI_RT_Ty3"/>
    <property type="match status" value="1"/>
</dbReference>
<evidence type="ECO:0000313" key="10">
    <source>
        <dbReference type="EMBL" id="KAL3359752.1"/>
    </source>
</evidence>
<evidence type="ECO:0000313" key="12">
    <source>
        <dbReference type="EMBL" id="KAL3359791.1"/>
    </source>
</evidence>
<evidence type="ECO:0000259" key="7">
    <source>
        <dbReference type="PROSITE" id="PS50158"/>
    </source>
</evidence>
<dbReference type="InterPro" id="IPR041577">
    <property type="entry name" value="RT_RNaseH_2"/>
</dbReference>
<reference evidence="10 13" key="1">
    <citation type="submission" date="2024-05" db="EMBL/GenBank/DDBJ databases">
        <title>De novo assembly of an allotetraploid wild potato.</title>
        <authorList>
            <person name="Hosaka A.J."/>
        </authorList>
    </citation>
    <scope>NUCLEOTIDE SEQUENCE [LARGE SCALE GENOMIC DNA]</scope>
    <source>
        <tissue evidence="10">Young leaves</tissue>
    </source>
</reference>
<name>A0ABD2TTK6_9SOLN</name>
<dbReference type="AlphaFoldDB" id="A0ABD2TTK6"/>
<dbReference type="InterPro" id="IPR021109">
    <property type="entry name" value="Peptidase_aspartic_dom_sf"/>
</dbReference>
<dbReference type="SUPFAM" id="SSF57756">
    <property type="entry name" value="Retrovirus zinc finger-like domains"/>
    <property type="match status" value="1"/>
</dbReference>
<gene>
    <name evidence="9" type="ORF">AABB24_016326</name>
    <name evidence="10" type="ORF">AABB24_016328</name>
    <name evidence="11" type="ORF">AABB24_016333</name>
    <name evidence="12" type="ORF">AABB24_016335</name>
</gene>
<evidence type="ECO:0000256" key="3">
    <source>
        <dbReference type="ARBA" id="ARBA00022801"/>
    </source>
</evidence>
<dbReference type="CDD" id="cd01647">
    <property type="entry name" value="RT_LTR"/>
    <property type="match status" value="1"/>
</dbReference>
<dbReference type="Proteomes" id="UP001627284">
    <property type="component" value="Unassembled WGS sequence"/>
</dbReference>
<dbReference type="GO" id="GO:0003677">
    <property type="term" value="F:DNA binding"/>
    <property type="evidence" value="ECO:0007669"/>
    <property type="project" value="UniProtKB-KW"/>
</dbReference>
<dbReference type="SUPFAM" id="SSF56672">
    <property type="entry name" value="DNA/RNA polymerases"/>
    <property type="match status" value="1"/>
</dbReference>
<dbReference type="PROSITE" id="PS50878">
    <property type="entry name" value="RT_POL"/>
    <property type="match status" value="1"/>
</dbReference>